<sequence length="840" mass="94713">MAMEEQKRKTTNGFHFSEFSSKRKHSGDPKRKNGSTRWSGEAGQQHSRYKRKMDQPQDKPLVSFPASKTFTPSLGFSLNQNGGLGLSRTQSLHYSCSNCLPSQTRNEFIDLEYYGAGLIDILTIDRGSVSGLAGWMAPTLTWTLTNTVIPLANPKKETLESQRVQTAISDSAKLSMDDDDKMSEAVALKKQERRAKSILDTMSGAVSTTILRMANYTLLWVLRRLFRHFYLQRSHVKMLKDAQERGVPIIFLPCHKSHIDYILMSIALINIGIKVPHIAAGDNLNIPVFNYFIHRLGGFFIRRKLDTGNKRDDLYRECLQEYIEQLLKANQNIEVYIEGSRSRSGKPSLPKSGILSYFVEAVRDGSVSDILLVPVGVAYDRIVERNFIRHELMGGNKKPENFFKALGGIWRMISSDIGCVRLDFGQPYSLQDYLHSLYISNQPLMSIISHSPSSPNSSKHSTIDRKAVTALSYHIVYDFTQVSTIMSTNIVGFLLLTKYRHGATIVQLINSYKWLSDRIAISGRALGFSGTPSEAVHYALNYLSHLITYDDSNVARGSASVVKGVDPELYRVVCPKLDLPDVFQLSHHSNQVTVLFMKEAITACGLVAMLEYERRYDPPSKGEENEETVQSPQYVSQEDLLDYAFDITKMIGREFTFAPPCLDLSQVLHDGIEGLIVADVLKRQSNSSIGLHERKIYHCSTDWSDGSDGEEDKPEVLLEVSTTQQARSYTSFLVSVLGPFIEGYWSVGMALDTLWEQQENKKQDNPRETCFLQELQHSMIARHQEGQLIHAESCSMDLLRNGLRSFVSLQAVTINPDGHVFVIDQKELKSFTVLLSYCKV</sequence>
<dbReference type="GO" id="GO:0031966">
    <property type="term" value="C:mitochondrial membrane"/>
    <property type="evidence" value="ECO:0007669"/>
    <property type="project" value="TreeGrafter"/>
</dbReference>
<evidence type="ECO:0000256" key="4">
    <source>
        <dbReference type="ARBA" id="ARBA00023136"/>
    </source>
</evidence>
<keyword evidence="9" id="KW-1185">Reference proteome</keyword>
<dbReference type="PANTHER" id="PTHR12563:SF23">
    <property type="entry name" value="BCDNA.GH07066"/>
    <property type="match status" value="1"/>
</dbReference>
<evidence type="ECO:0000313" key="8">
    <source>
        <dbReference type="EnsemblMetazoa" id="Aqu2.1.42010_001"/>
    </source>
</evidence>
<dbReference type="InterPro" id="IPR041728">
    <property type="entry name" value="GPAT/DHAPAT_LPLAT"/>
</dbReference>
<dbReference type="GO" id="GO:0006072">
    <property type="term" value="P:glycerol-3-phosphate metabolic process"/>
    <property type="evidence" value="ECO:0007669"/>
    <property type="project" value="TreeGrafter"/>
</dbReference>
<dbReference type="Pfam" id="PF19277">
    <property type="entry name" value="GPAT_C"/>
    <property type="match status" value="1"/>
</dbReference>
<evidence type="ECO:0000259" key="7">
    <source>
        <dbReference type="SMART" id="SM00563"/>
    </source>
</evidence>
<dbReference type="InterPro" id="IPR045520">
    <property type="entry name" value="GPAT/DHAPAT_C"/>
</dbReference>
<dbReference type="Proteomes" id="UP000007879">
    <property type="component" value="Unassembled WGS sequence"/>
</dbReference>
<dbReference type="EnsemblMetazoa" id="Aqu2.1.42010_001">
    <property type="protein sequence ID" value="Aqu2.1.42010_001"/>
    <property type="gene ID" value="Aqu2.1.42010"/>
</dbReference>
<protein>
    <recommendedName>
        <fullName evidence="7">Phospholipid/glycerol acyltransferase domain-containing protein</fullName>
    </recommendedName>
</protein>
<dbReference type="InParanoid" id="A0A1X7VQ96"/>
<evidence type="ECO:0000256" key="1">
    <source>
        <dbReference type="ARBA" id="ARBA00004370"/>
    </source>
</evidence>
<dbReference type="GO" id="GO:0006631">
    <property type="term" value="P:fatty acid metabolic process"/>
    <property type="evidence" value="ECO:0007669"/>
    <property type="project" value="TreeGrafter"/>
</dbReference>
<evidence type="ECO:0000256" key="6">
    <source>
        <dbReference type="SAM" id="MobiDB-lite"/>
    </source>
</evidence>
<dbReference type="eggNOG" id="KOG3729">
    <property type="taxonomic scope" value="Eukaryota"/>
</dbReference>
<dbReference type="PANTHER" id="PTHR12563">
    <property type="entry name" value="GLYCEROL-3-PHOSPHATE ACYLTRANSFERASE"/>
    <property type="match status" value="1"/>
</dbReference>
<dbReference type="Pfam" id="PF01553">
    <property type="entry name" value="Acyltransferase"/>
    <property type="match status" value="1"/>
</dbReference>
<organism evidence="8">
    <name type="scientific">Amphimedon queenslandica</name>
    <name type="common">Sponge</name>
    <dbReference type="NCBI Taxonomy" id="400682"/>
    <lineage>
        <taxon>Eukaryota</taxon>
        <taxon>Metazoa</taxon>
        <taxon>Porifera</taxon>
        <taxon>Demospongiae</taxon>
        <taxon>Heteroscleromorpha</taxon>
        <taxon>Haplosclerida</taxon>
        <taxon>Niphatidae</taxon>
        <taxon>Amphimedon</taxon>
    </lineage>
</organism>
<dbReference type="GO" id="GO:0019432">
    <property type="term" value="P:triglyceride biosynthetic process"/>
    <property type="evidence" value="ECO:0007669"/>
    <property type="project" value="TreeGrafter"/>
</dbReference>
<dbReference type="SUPFAM" id="SSF69593">
    <property type="entry name" value="Glycerol-3-phosphate (1)-acyltransferase"/>
    <property type="match status" value="1"/>
</dbReference>
<dbReference type="EnsemblMetazoa" id="XM_020003891.1">
    <property type="protein sequence ID" value="XP_019859450.1"/>
    <property type="gene ID" value="LOC100636773"/>
</dbReference>
<dbReference type="InterPro" id="IPR002123">
    <property type="entry name" value="Plipid/glycerol_acylTrfase"/>
</dbReference>
<comment type="similarity">
    <text evidence="2">Belongs to the GPAT/DAPAT family.</text>
</comment>
<feature type="compositionally biased region" description="Polar residues" evidence="6">
    <location>
        <begin position="35"/>
        <end position="46"/>
    </location>
</feature>
<dbReference type="GO" id="GO:0008654">
    <property type="term" value="P:phospholipid biosynthetic process"/>
    <property type="evidence" value="ECO:0007669"/>
    <property type="project" value="TreeGrafter"/>
</dbReference>
<evidence type="ECO:0000256" key="5">
    <source>
        <dbReference type="ARBA" id="ARBA00023315"/>
    </source>
</evidence>
<name>A0A1X7VQ96_AMPQE</name>
<dbReference type="SMART" id="SM00563">
    <property type="entry name" value="PlsC"/>
    <property type="match status" value="1"/>
</dbReference>
<gene>
    <name evidence="8" type="primary">100636773</name>
</gene>
<comment type="subcellular location">
    <subcellularLocation>
        <location evidence="1">Membrane</location>
    </subcellularLocation>
</comment>
<keyword evidence="3" id="KW-0808">Transferase</keyword>
<proteinExistence type="inferred from homology"/>
<accession>A0A1X7VQ96</accession>
<dbReference type="CDD" id="cd07993">
    <property type="entry name" value="LPLAT_DHAPAT-like"/>
    <property type="match status" value="1"/>
</dbReference>
<dbReference type="InterPro" id="IPR022284">
    <property type="entry name" value="GPAT/DHAPAT"/>
</dbReference>
<evidence type="ECO:0000313" key="9">
    <source>
        <dbReference type="Proteomes" id="UP000007879"/>
    </source>
</evidence>
<evidence type="ECO:0000256" key="3">
    <source>
        <dbReference type="ARBA" id="ARBA00022679"/>
    </source>
</evidence>
<reference evidence="9" key="1">
    <citation type="journal article" date="2010" name="Nature">
        <title>The Amphimedon queenslandica genome and the evolution of animal complexity.</title>
        <authorList>
            <person name="Srivastava M."/>
            <person name="Simakov O."/>
            <person name="Chapman J."/>
            <person name="Fahey B."/>
            <person name="Gauthier M.E."/>
            <person name="Mitros T."/>
            <person name="Richards G.S."/>
            <person name="Conaco C."/>
            <person name="Dacre M."/>
            <person name="Hellsten U."/>
            <person name="Larroux C."/>
            <person name="Putnam N.H."/>
            <person name="Stanke M."/>
            <person name="Adamska M."/>
            <person name="Darling A."/>
            <person name="Degnan S.M."/>
            <person name="Oakley T.H."/>
            <person name="Plachetzki D.C."/>
            <person name="Zhai Y."/>
            <person name="Adamski M."/>
            <person name="Calcino A."/>
            <person name="Cummins S.F."/>
            <person name="Goodstein D.M."/>
            <person name="Harris C."/>
            <person name="Jackson D.J."/>
            <person name="Leys S.P."/>
            <person name="Shu S."/>
            <person name="Woodcroft B.J."/>
            <person name="Vervoort M."/>
            <person name="Kosik K.S."/>
            <person name="Manning G."/>
            <person name="Degnan B.M."/>
            <person name="Rokhsar D.S."/>
        </authorList>
    </citation>
    <scope>NUCLEOTIDE SEQUENCE [LARGE SCALE GENOMIC DNA]</scope>
</reference>
<dbReference type="STRING" id="400682.A0A1X7VQ96"/>
<reference evidence="8" key="2">
    <citation type="submission" date="2017-05" db="UniProtKB">
        <authorList>
            <consortium name="EnsemblMetazoa"/>
        </authorList>
    </citation>
    <scope>IDENTIFICATION</scope>
</reference>
<feature type="domain" description="Phospholipid/glycerol acyltransferase" evidence="7">
    <location>
        <begin position="249"/>
        <end position="380"/>
    </location>
</feature>
<feature type="region of interest" description="Disordered" evidence="6">
    <location>
        <begin position="1"/>
        <end position="58"/>
    </location>
</feature>
<dbReference type="AlphaFoldDB" id="A0A1X7VQ96"/>
<dbReference type="KEGG" id="aqu:100636773"/>
<dbReference type="OrthoDB" id="5962536at2759"/>
<keyword evidence="4" id="KW-0472">Membrane</keyword>
<evidence type="ECO:0000256" key="2">
    <source>
        <dbReference type="ARBA" id="ARBA00007937"/>
    </source>
</evidence>
<dbReference type="GO" id="GO:0004366">
    <property type="term" value="F:glycerol-3-phosphate O-acyltransferase activity"/>
    <property type="evidence" value="ECO:0007669"/>
    <property type="project" value="TreeGrafter"/>
</dbReference>
<keyword evidence="5" id="KW-0012">Acyltransferase</keyword>